<feature type="site" description="Part of a proton relay during catalysis" evidence="11 14">
    <location>
        <position position="46"/>
    </location>
</feature>
<dbReference type="HAMAP" id="MF_00418">
    <property type="entry name" value="DapA"/>
    <property type="match status" value="1"/>
</dbReference>
<evidence type="ECO:0000313" key="16">
    <source>
        <dbReference type="Proteomes" id="UP000246004"/>
    </source>
</evidence>
<dbReference type="GO" id="GO:0009089">
    <property type="term" value="P:lysine biosynthetic process via diaminopimelate"/>
    <property type="evidence" value="ECO:0007669"/>
    <property type="project" value="UniProtKB-UniRule"/>
</dbReference>
<feature type="binding site" evidence="11 13">
    <location>
        <position position="47"/>
    </location>
    <ligand>
        <name>pyruvate</name>
        <dbReference type="ChEBI" id="CHEBI:15361"/>
    </ligand>
</feature>
<comment type="pathway">
    <text evidence="2 11">Amino-acid biosynthesis; L-lysine biosynthesis via DAP pathway; (S)-tetrahydrodipicolinate from L-aspartate: step 3/4.</text>
</comment>
<dbReference type="InterPro" id="IPR013785">
    <property type="entry name" value="Aldolase_TIM"/>
</dbReference>
<keyword evidence="8 11" id="KW-0456">Lyase</keyword>
<evidence type="ECO:0000256" key="9">
    <source>
        <dbReference type="ARBA" id="ARBA00023270"/>
    </source>
</evidence>
<feature type="site" description="Part of a proton relay during catalysis" evidence="11 14">
    <location>
        <position position="109"/>
    </location>
</feature>
<dbReference type="PRINTS" id="PR00146">
    <property type="entry name" value="DHPICSNTHASE"/>
</dbReference>
<evidence type="ECO:0000256" key="2">
    <source>
        <dbReference type="ARBA" id="ARBA00005120"/>
    </source>
</evidence>
<evidence type="ECO:0000256" key="7">
    <source>
        <dbReference type="ARBA" id="ARBA00023154"/>
    </source>
</evidence>
<dbReference type="InterPro" id="IPR020625">
    <property type="entry name" value="Schiff_base-form_aldolases_AS"/>
</dbReference>
<evidence type="ECO:0000256" key="11">
    <source>
        <dbReference type="HAMAP-Rule" id="MF_00418"/>
    </source>
</evidence>
<comment type="similarity">
    <text evidence="11">Belongs to the DapA family.</text>
</comment>
<dbReference type="EMBL" id="LWMS01000042">
    <property type="protein sequence ID" value="PWL07932.1"/>
    <property type="molecule type" value="Genomic_DNA"/>
</dbReference>
<feature type="active site" description="Schiff-base intermediate with substrate" evidence="11 12">
    <location>
        <position position="163"/>
    </location>
</feature>
<keyword evidence="7 11" id="KW-0457">Lysine biosynthesis</keyword>
<keyword evidence="6 11" id="KW-0220">Diaminopimelate biosynthesis</keyword>
<dbReference type="InterPro" id="IPR002220">
    <property type="entry name" value="DapA-like"/>
</dbReference>
<keyword evidence="5 11" id="KW-0028">Amino-acid biosynthesis</keyword>
<comment type="caution">
    <text evidence="11">Was originally thought to be a dihydrodipicolinate synthase (DHDPS), catalyzing the condensation of (S)-aspartate-beta-semialdehyde [(S)-ASA] and pyruvate to dihydrodipicolinate (DHDP). However, it was shown in E.coli that the product of the enzymatic reaction is not dihydrodipicolinate but in fact (4S)-4-hydroxy-2,3,4,5-tetrahydro-(2S)-dipicolinic acid (HTPA), and that the consecutive dehydration reaction leading to DHDP is not spontaneous but catalyzed by DapB.</text>
</comment>
<gene>
    <name evidence="11 15" type="primary">dapA</name>
    <name evidence="15" type="ORF">MSCUN_11750</name>
</gene>
<dbReference type="PANTHER" id="PTHR12128:SF66">
    <property type="entry name" value="4-HYDROXY-2-OXOGLUTARATE ALDOLASE, MITOCHONDRIAL"/>
    <property type="match status" value="1"/>
</dbReference>
<organism evidence="15 16">
    <name type="scientific">Methanosphaera cuniculi</name>
    <dbReference type="NCBI Taxonomy" id="1077256"/>
    <lineage>
        <taxon>Archaea</taxon>
        <taxon>Methanobacteriati</taxon>
        <taxon>Methanobacteriota</taxon>
        <taxon>Methanomada group</taxon>
        <taxon>Methanobacteria</taxon>
        <taxon>Methanobacteriales</taxon>
        <taxon>Methanobacteriaceae</taxon>
        <taxon>Methanosphaera</taxon>
    </lineage>
</organism>
<feature type="binding site" evidence="11 13">
    <location>
        <position position="209"/>
    </location>
    <ligand>
        <name>pyruvate</name>
        <dbReference type="ChEBI" id="CHEBI:15361"/>
    </ligand>
</feature>
<dbReference type="PROSITE" id="PS00665">
    <property type="entry name" value="DHDPS_1"/>
    <property type="match status" value="1"/>
</dbReference>
<dbReference type="CDD" id="cd00950">
    <property type="entry name" value="DHDPS"/>
    <property type="match status" value="1"/>
</dbReference>
<evidence type="ECO:0000256" key="13">
    <source>
        <dbReference type="PIRSR" id="PIRSR001365-2"/>
    </source>
</evidence>
<accession>A0A2V2BJ02</accession>
<feature type="site" description="L-lysine inhibitor binding; via carbonyl oxygen" evidence="14">
    <location>
        <position position="51"/>
    </location>
</feature>
<comment type="function">
    <text evidence="1 11">Catalyzes the condensation of (S)-aspartate-beta-semialdehyde [(S)-ASA] and pyruvate to 4-hydroxy-tetrahydrodipicolinate (HTPA).</text>
</comment>
<dbReference type="SMART" id="SM01130">
    <property type="entry name" value="DHDPS"/>
    <property type="match status" value="1"/>
</dbReference>
<evidence type="ECO:0000256" key="8">
    <source>
        <dbReference type="ARBA" id="ARBA00023239"/>
    </source>
</evidence>
<dbReference type="PANTHER" id="PTHR12128">
    <property type="entry name" value="DIHYDRODIPICOLINATE SYNTHASE"/>
    <property type="match status" value="1"/>
</dbReference>
<dbReference type="UniPathway" id="UPA00034">
    <property type="reaction ID" value="UER00017"/>
</dbReference>
<comment type="catalytic activity">
    <reaction evidence="10 11">
        <text>L-aspartate 4-semialdehyde + pyruvate = (2S,4S)-4-hydroxy-2,3,4,5-tetrahydrodipicolinate + H2O + H(+)</text>
        <dbReference type="Rhea" id="RHEA:34171"/>
        <dbReference type="ChEBI" id="CHEBI:15361"/>
        <dbReference type="ChEBI" id="CHEBI:15377"/>
        <dbReference type="ChEBI" id="CHEBI:15378"/>
        <dbReference type="ChEBI" id="CHEBI:67139"/>
        <dbReference type="ChEBI" id="CHEBI:537519"/>
        <dbReference type="EC" id="4.3.3.7"/>
    </reaction>
</comment>
<evidence type="ECO:0000256" key="1">
    <source>
        <dbReference type="ARBA" id="ARBA00003294"/>
    </source>
</evidence>
<evidence type="ECO:0000256" key="4">
    <source>
        <dbReference type="ARBA" id="ARBA00022490"/>
    </source>
</evidence>
<dbReference type="GO" id="GO:0005829">
    <property type="term" value="C:cytosol"/>
    <property type="evidence" value="ECO:0007669"/>
    <property type="project" value="TreeGrafter"/>
</dbReference>
<feature type="site" description="L-lysine inhibitor binding" evidence="14">
    <location>
        <position position="82"/>
    </location>
</feature>
<dbReference type="PROSITE" id="PS00666">
    <property type="entry name" value="DHDPS_2"/>
    <property type="match status" value="1"/>
</dbReference>
<evidence type="ECO:0000256" key="3">
    <source>
        <dbReference type="ARBA" id="ARBA00012086"/>
    </source>
</evidence>
<comment type="subunit">
    <text evidence="11">Homotetramer; dimer of dimers.</text>
</comment>
<feature type="site" description="L-lysine inhibitor binding" evidence="14">
    <location>
        <position position="86"/>
    </location>
</feature>
<dbReference type="GO" id="GO:0008675">
    <property type="term" value="F:2-dehydro-3-deoxy-phosphogluconate aldolase activity"/>
    <property type="evidence" value="ECO:0007669"/>
    <property type="project" value="UniProtKB-ARBA"/>
</dbReference>
<dbReference type="Proteomes" id="UP000246004">
    <property type="component" value="Unassembled WGS sequence"/>
</dbReference>
<dbReference type="GO" id="GO:0019877">
    <property type="term" value="P:diaminopimelate biosynthetic process"/>
    <property type="evidence" value="ECO:0007669"/>
    <property type="project" value="UniProtKB-UniRule"/>
</dbReference>
<dbReference type="AlphaFoldDB" id="A0A2V2BJ02"/>
<evidence type="ECO:0000256" key="12">
    <source>
        <dbReference type="PIRSR" id="PIRSR001365-1"/>
    </source>
</evidence>
<keyword evidence="4 11" id="KW-0963">Cytoplasm</keyword>
<evidence type="ECO:0000256" key="10">
    <source>
        <dbReference type="ARBA" id="ARBA00047836"/>
    </source>
</evidence>
<evidence type="ECO:0000313" key="15">
    <source>
        <dbReference type="EMBL" id="PWL07932.1"/>
    </source>
</evidence>
<proteinExistence type="inferred from homology"/>
<dbReference type="EC" id="4.3.3.7" evidence="3 11"/>
<comment type="subcellular location">
    <subcellularLocation>
        <location evidence="11">Cytoplasm</location>
    </subcellularLocation>
</comment>
<protein>
    <recommendedName>
        <fullName evidence="3 11">4-hydroxy-tetrahydrodipicolinate synthase</fullName>
        <shortName evidence="11">HTPA synthase</shortName>
        <ecNumber evidence="3 11">4.3.3.7</ecNumber>
    </recommendedName>
</protein>
<feature type="active site" description="Proton donor/acceptor" evidence="11 12">
    <location>
        <position position="135"/>
    </location>
</feature>
<name>A0A2V2BJ02_9EURY</name>
<dbReference type="Gene3D" id="3.20.20.70">
    <property type="entry name" value="Aldolase class I"/>
    <property type="match status" value="1"/>
</dbReference>
<sequence>MISLDGTHVAMITPFDQDNNIDEEKYRNFIDFLIDHGVDGIVAAGTTGESATMSHDEHQKVIDIMVDQANGRVTTIAGAGSNATSEALGLVKYVEDAGADAALVITPYYNKPQQSGLYDHYKLLDDATNVPIIAYNVPSRTGVDLSVDTIIKLAQLDDIIAIKEANPDLNKLANVFNCLKKEEITDFTVLSGNDSLTLPMIAQGARGVISVAANVMPTEMSDMVNSALDADYVRSQELSNYLFDLMDVLFIEASPAPTKRALNLMGMDVGGLRMPINPISEANDVILQEVLKEYNLIE</sequence>
<evidence type="ECO:0000256" key="14">
    <source>
        <dbReference type="PIRSR" id="PIRSR001365-3"/>
    </source>
</evidence>
<comment type="caution">
    <text evidence="15">The sequence shown here is derived from an EMBL/GenBank/DDBJ whole genome shotgun (WGS) entry which is preliminary data.</text>
</comment>
<evidence type="ECO:0000256" key="5">
    <source>
        <dbReference type="ARBA" id="ARBA00022605"/>
    </source>
</evidence>
<feature type="site" description="L-lysine inhibitor binding" evidence="14">
    <location>
        <position position="108"/>
    </location>
</feature>
<evidence type="ECO:0000256" key="6">
    <source>
        <dbReference type="ARBA" id="ARBA00022915"/>
    </source>
</evidence>
<dbReference type="Pfam" id="PF00701">
    <property type="entry name" value="DHDPS"/>
    <property type="match status" value="1"/>
</dbReference>
<dbReference type="InterPro" id="IPR020624">
    <property type="entry name" value="Schiff_base-form_aldolases_CS"/>
</dbReference>
<dbReference type="NCBIfam" id="TIGR00674">
    <property type="entry name" value="dapA"/>
    <property type="match status" value="1"/>
</dbReference>
<dbReference type="SUPFAM" id="SSF51569">
    <property type="entry name" value="Aldolase"/>
    <property type="match status" value="1"/>
</dbReference>
<keyword evidence="9 11" id="KW-0704">Schiff base</keyword>
<reference evidence="15 16" key="1">
    <citation type="submission" date="2016-04" db="EMBL/GenBank/DDBJ databases">
        <title>Genome sequence of Methanosphaera cuniculi DSM 4103.</title>
        <authorList>
            <person name="Poehlein A."/>
            <person name="Seedorf H."/>
            <person name="Daniel R."/>
        </authorList>
    </citation>
    <scope>NUCLEOTIDE SEQUENCE [LARGE SCALE GENOMIC DNA]</scope>
    <source>
        <strain evidence="15 16">DSM 4103</strain>
    </source>
</reference>
<dbReference type="GO" id="GO:0008840">
    <property type="term" value="F:4-hydroxy-tetrahydrodipicolinate synthase activity"/>
    <property type="evidence" value="ECO:0007669"/>
    <property type="project" value="UniProtKB-UniRule"/>
</dbReference>
<dbReference type="PIRSF" id="PIRSF001365">
    <property type="entry name" value="DHDPS"/>
    <property type="match status" value="1"/>
</dbReference>
<dbReference type="InterPro" id="IPR005263">
    <property type="entry name" value="DapA"/>
</dbReference>